<dbReference type="AlphaFoldDB" id="X1H9H1"/>
<accession>X1H9H1</accession>
<sequence length="167" mass="18504">LLNNIENILDSFSDGVIAIDKDLRIISFSKGAERITGFLAVDVNGKNFNEVFKSKLDVHKSPIADVLENGKSLANIKTKINNVDNKPITISINATPLKDVKGEIIGLIVNFRDIEEVYKLHAELFTENARLISILNSITDGVLTVDNEWRITSFNPAAERITGHKDC</sequence>
<dbReference type="Gene3D" id="3.30.450.20">
    <property type="entry name" value="PAS domain"/>
    <property type="match status" value="2"/>
</dbReference>
<organism evidence="3">
    <name type="scientific">marine sediment metagenome</name>
    <dbReference type="NCBI Taxonomy" id="412755"/>
    <lineage>
        <taxon>unclassified sequences</taxon>
        <taxon>metagenomes</taxon>
        <taxon>ecological metagenomes</taxon>
    </lineage>
</organism>
<evidence type="ECO:0000259" key="2">
    <source>
        <dbReference type="PROSITE" id="PS50113"/>
    </source>
</evidence>
<dbReference type="InterPro" id="IPR013767">
    <property type="entry name" value="PAS_fold"/>
</dbReference>
<proteinExistence type="predicted"/>
<dbReference type="PANTHER" id="PTHR44757:SF2">
    <property type="entry name" value="BIOFILM ARCHITECTURE MAINTENANCE PROTEIN MBAA"/>
    <property type="match status" value="1"/>
</dbReference>
<dbReference type="SMART" id="SM00091">
    <property type="entry name" value="PAS"/>
    <property type="match status" value="1"/>
</dbReference>
<feature type="domain" description="PAS" evidence="1">
    <location>
        <begin position="1"/>
        <end position="70"/>
    </location>
</feature>
<gene>
    <name evidence="3" type="ORF">S03H2_37695</name>
</gene>
<evidence type="ECO:0000259" key="1">
    <source>
        <dbReference type="PROSITE" id="PS50112"/>
    </source>
</evidence>
<feature type="domain" description="PAC" evidence="2">
    <location>
        <begin position="74"/>
        <end position="126"/>
    </location>
</feature>
<dbReference type="EMBL" id="BARU01023209">
    <property type="protein sequence ID" value="GAH50474.1"/>
    <property type="molecule type" value="Genomic_DNA"/>
</dbReference>
<name>X1H9H1_9ZZZZ</name>
<dbReference type="CDD" id="cd00130">
    <property type="entry name" value="PAS"/>
    <property type="match status" value="2"/>
</dbReference>
<reference evidence="3" key="1">
    <citation type="journal article" date="2014" name="Front. Microbiol.">
        <title>High frequency of phylogenetically diverse reductive dehalogenase-homologous genes in deep subseafloor sedimentary metagenomes.</title>
        <authorList>
            <person name="Kawai M."/>
            <person name="Futagami T."/>
            <person name="Toyoda A."/>
            <person name="Takaki Y."/>
            <person name="Nishi S."/>
            <person name="Hori S."/>
            <person name="Arai W."/>
            <person name="Tsubouchi T."/>
            <person name="Morono Y."/>
            <person name="Uchiyama I."/>
            <person name="Ito T."/>
            <person name="Fujiyama A."/>
            <person name="Inagaki F."/>
            <person name="Takami H."/>
        </authorList>
    </citation>
    <scope>NUCLEOTIDE SEQUENCE</scope>
    <source>
        <strain evidence="3">Expedition CK06-06</strain>
    </source>
</reference>
<feature type="domain" description="PAS" evidence="1">
    <location>
        <begin position="127"/>
        <end position="167"/>
    </location>
</feature>
<dbReference type="InterPro" id="IPR052155">
    <property type="entry name" value="Biofilm_reg_signaling"/>
</dbReference>
<dbReference type="InterPro" id="IPR035965">
    <property type="entry name" value="PAS-like_dom_sf"/>
</dbReference>
<dbReference type="PROSITE" id="PS50113">
    <property type="entry name" value="PAC"/>
    <property type="match status" value="1"/>
</dbReference>
<protein>
    <recommendedName>
        <fullName evidence="4">PAS domain-containing protein</fullName>
    </recommendedName>
</protein>
<dbReference type="PROSITE" id="PS50112">
    <property type="entry name" value="PAS"/>
    <property type="match status" value="2"/>
</dbReference>
<dbReference type="Pfam" id="PF13188">
    <property type="entry name" value="PAS_8"/>
    <property type="match status" value="1"/>
</dbReference>
<evidence type="ECO:0008006" key="4">
    <source>
        <dbReference type="Google" id="ProtNLM"/>
    </source>
</evidence>
<dbReference type="Pfam" id="PF00989">
    <property type="entry name" value="PAS"/>
    <property type="match status" value="1"/>
</dbReference>
<dbReference type="NCBIfam" id="TIGR00229">
    <property type="entry name" value="sensory_box"/>
    <property type="match status" value="1"/>
</dbReference>
<feature type="non-terminal residue" evidence="3">
    <location>
        <position position="1"/>
    </location>
</feature>
<dbReference type="InterPro" id="IPR000014">
    <property type="entry name" value="PAS"/>
</dbReference>
<dbReference type="InterPro" id="IPR000700">
    <property type="entry name" value="PAS-assoc_C"/>
</dbReference>
<dbReference type="PANTHER" id="PTHR44757">
    <property type="entry name" value="DIGUANYLATE CYCLASE DGCP"/>
    <property type="match status" value="1"/>
</dbReference>
<comment type="caution">
    <text evidence="3">The sequence shown here is derived from an EMBL/GenBank/DDBJ whole genome shotgun (WGS) entry which is preliminary data.</text>
</comment>
<evidence type="ECO:0000313" key="3">
    <source>
        <dbReference type="EMBL" id="GAH50474.1"/>
    </source>
</evidence>
<dbReference type="SUPFAM" id="SSF55785">
    <property type="entry name" value="PYP-like sensor domain (PAS domain)"/>
    <property type="match status" value="2"/>
</dbReference>
<dbReference type="GO" id="GO:0006355">
    <property type="term" value="P:regulation of DNA-templated transcription"/>
    <property type="evidence" value="ECO:0007669"/>
    <property type="project" value="InterPro"/>
</dbReference>